<feature type="compositionally biased region" description="Low complexity" evidence="1">
    <location>
        <begin position="338"/>
        <end position="372"/>
    </location>
</feature>
<evidence type="ECO:0000313" key="4">
    <source>
        <dbReference type="EMBL" id="MDA5108093.1"/>
    </source>
</evidence>
<sequence length="380" mass="40689">MKKWLSASLVLTLLACTPLAAVHAEKPVKEVQKGNGGGQGDKDDKGKGKDKGKPDKDKKNGKEKEKPDKDKPTGSTAEGGSPQAKPGREAPSQTESPASQTPSTESRADGTAPSSKKEAVQQAVKTKKELIELRQQLKHVKEATEELKAKYEELTKMLEQQSELKQALDVQKELLNRFYKPGDQKLFDKLGELYEKTGDTSLKTFVNGKEVVMDTAPFVEKGRALVPVRAIGAALKAEVKWNGETRTVEVVRGDNKITLYLDSGEAEVNGEKIKLETPPVIKKGRLFLPLRFIGETLKAKVGYQQKGDLIIIEDGSLTGTDDIDTTQTPATSGEGEEAAPTPAADASEASNTSESAASETAPTSEASESAGSGTQTVTTP</sequence>
<comment type="caution">
    <text evidence="4">The sequence shown here is derived from an EMBL/GenBank/DDBJ whole genome shotgun (WGS) entry which is preliminary data.</text>
</comment>
<evidence type="ECO:0000256" key="2">
    <source>
        <dbReference type="SAM" id="SignalP"/>
    </source>
</evidence>
<keyword evidence="2" id="KW-0732">Signal</keyword>
<dbReference type="AlphaFoldDB" id="A0A9X3Z2W3"/>
<feature type="compositionally biased region" description="Polar residues" evidence="1">
    <location>
        <begin position="91"/>
        <end position="105"/>
    </location>
</feature>
<feature type="domain" description="Copper amine oxidase-like N-terminal" evidence="3">
    <location>
        <begin position="205"/>
        <end position="311"/>
    </location>
</feature>
<gene>
    <name evidence="4" type="ORF">O3V59_06960</name>
</gene>
<name>A0A9X3Z2W3_9BACL</name>
<feature type="compositionally biased region" description="Basic and acidic residues" evidence="1">
    <location>
        <begin position="40"/>
        <end position="72"/>
    </location>
</feature>
<dbReference type="InterPro" id="IPR012854">
    <property type="entry name" value="Cu_amine_oxidase-like_N"/>
</dbReference>
<dbReference type="PROSITE" id="PS51257">
    <property type="entry name" value="PROKAR_LIPOPROTEIN"/>
    <property type="match status" value="1"/>
</dbReference>
<proteinExistence type="predicted"/>
<feature type="compositionally biased region" description="Basic and acidic residues" evidence="1">
    <location>
        <begin position="23"/>
        <end position="32"/>
    </location>
</feature>
<dbReference type="Gene3D" id="3.30.457.10">
    <property type="entry name" value="Copper amine oxidase-like, N-terminal domain"/>
    <property type="match status" value="1"/>
</dbReference>
<accession>A0A9X3Z2W3</accession>
<dbReference type="RefSeq" id="WP_271139780.1">
    <property type="nucleotide sequence ID" value="NZ_JAPYYP010000006.1"/>
</dbReference>
<evidence type="ECO:0000259" key="3">
    <source>
        <dbReference type="Pfam" id="PF07833"/>
    </source>
</evidence>
<reference evidence="4" key="1">
    <citation type="submission" date="2022-12" db="EMBL/GenBank/DDBJ databases">
        <title>Draft genome sequence of the thermophilic strain Brevibacillus thermoruber HT42, isolated from Los Humeros, Puebla, Mexico, with biotechnological potential.</title>
        <authorList>
            <person name="Lara Sanchez J."/>
            <person name="Solis Palacios R."/>
            <person name="Bustos Baena A.S."/>
            <person name="Ruz Baez A.E."/>
            <person name="Espinosa Luna G."/>
            <person name="Oliart Ros R.M."/>
        </authorList>
    </citation>
    <scope>NUCLEOTIDE SEQUENCE</scope>
    <source>
        <strain evidence="4">HT42</strain>
    </source>
</reference>
<dbReference type="Pfam" id="PF07833">
    <property type="entry name" value="Cu_amine_oxidN1"/>
    <property type="match status" value="1"/>
</dbReference>
<dbReference type="Proteomes" id="UP001151071">
    <property type="component" value="Unassembled WGS sequence"/>
</dbReference>
<feature type="region of interest" description="Disordered" evidence="1">
    <location>
        <begin position="23"/>
        <end position="123"/>
    </location>
</feature>
<dbReference type="SUPFAM" id="SSF55383">
    <property type="entry name" value="Copper amine oxidase, domain N"/>
    <property type="match status" value="1"/>
</dbReference>
<feature type="region of interest" description="Disordered" evidence="1">
    <location>
        <begin position="317"/>
        <end position="380"/>
    </location>
</feature>
<feature type="chain" id="PRO_5040857319" evidence="2">
    <location>
        <begin position="21"/>
        <end position="380"/>
    </location>
</feature>
<organism evidence="4 5">
    <name type="scientific">Brevibacillus thermoruber</name>
    <dbReference type="NCBI Taxonomy" id="33942"/>
    <lineage>
        <taxon>Bacteria</taxon>
        <taxon>Bacillati</taxon>
        <taxon>Bacillota</taxon>
        <taxon>Bacilli</taxon>
        <taxon>Bacillales</taxon>
        <taxon>Paenibacillaceae</taxon>
        <taxon>Brevibacillus</taxon>
    </lineage>
</organism>
<keyword evidence="5" id="KW-1185">Reference proteome</keyword>
<feature type="signal peptide" evidence="2">
    <location>
        <begin position="1"/>
        <end position="20"/>
    </location>
</feature>
<evidence type="ECO:0000313" key="5">
    <source>
        <dbReference type="Proteomes" id="UP001151071"/>
    </source>
</evidence>
<protein>
    <submittedName>
        <fullName evidence="4">Stalk domain-containing protein</fullName>
    </submittedName>
</protein>
<evidence type="ECO:0000256" key="1">
    <source>
        <dbReference type="SAM" id="MobiDB-lite"/>
    </source>
</evidence>
<dbReference type="InterPro" id="IPR036582">
    <property type="entry name" value="Mao_N_sf"/>
</dbReference>
<dbReference type="EMBL" id="JAPYYP010000006">
    <property type="protein sequence ID" value="MDA5108093.1"/>
    <property type="molecule type" value="Genomic_DNA"/>
</dbReference>